<gene>
    <name evidence="1" type="ORF">chiPu_0027436</name>
</gene>
<sequence length="34" mass="3638">LKVISQHKDLALIPTVYSPSQEDADSVADTGLPE</sequence>
<dbReference type="EMBL" id="BEZZ01103708">
    <property type="protein sequence ID" value="GCC43602.1"/>
    <property type="molecule type" value="Genomic_DNA"/>
</dbReference>
<evidence type="ECO:0000313" key="1">
    <source>
        <dbReference type="EMBL" id="GCC43602.1"/>
    </source>
</evidence>
<reference evidence="1 2" key="1">
    <citation type="journal article" date="2018" name="Nat. Ecol. Evol.">
        <title>Shark genomes provide insights into elasmobranch evolution and the origin of vertebrates.</title>
        <authorList>
            <person name="Hara Y"/>
            <person name="Yamaguchi K"/>
            <person name="Onimaru K"/>
            <person name="Kadota M"/>
            <person name="Koyanagi M"/>
            <person name="Keeley SD"/>
            <person name="Tatsumi K"/>
            <person name="Tanaka K"/>
            <person name="Motone F"/>
            <person name="Kageyama Y"/>
            <person name="Nozu R"/>
            <person name="Adachi N"/>
            <person name="Nishimura O"/>
            <person name="Nakagawa R"/>
            <person name="Tanegashima C"/>
            <person name="Kiyatake I"/>
            <person name="Matsumoto R"/>
            <person name="Murakumo K"/>
            <person name="Nishida K"/>
            <person name="Terakita A"/>
            <person name="Kuratani S"/>
            <person name="Sato K"/>
            <person name="Hyodo S Kuraku.S."/>
        </authorList>
    </citation>
    <scope>NUCLEOTIDE SEQUENCE [LARGE SCALE GENOMIC DNA]</scope>
</reference>
<dbReference type="AlphaFoldDB" id="A0A401TLU5"/>
<protein>
    <submittedName>
        <fullName evidence="1">Uncharacterized protein</fullName>
    </submittedName>
</protein>
<dbReference type="Proteomes" id="UP000287033">
    <property type="component" value="Unassembled WGS sequence"/>
</dbReference>
<feature type="non-terminal residue" evidence="1">
    <location>
        <position position="1"/>
    </location>
</feature>
<name>A0A401TLU5_CHIPU</name>
<accession>A0A401TLU5</accession>
<organism evidence="1 2">
    <name type="scientific">Chiloscyllium punctatum</name>
    <name type="common">Brownbanded bambooshark</name>
    <name type="synonym">Hemiscyllium punctatum</name>
    <dbReference type="NCBI Taxonomy" id="137246"/>
    <lineage>
        <taxon>Eukaryota</taxon>
        <taxon>Metazoa</taxon>
        <taxon>Chordata</taxon>
        <taxon>Craniata</taxon>
        <taxon>Vertebrata</taxon>
        <taxon>Chondrichthyes</taxon>
        <taxon>Elasmobranchii</taxon>
        <taxon>Galeomorphii</taxon>
        <taxon>Galeoidea</taxon>
        <taxon>Orectolobiformes</taxon>
        <taxon>Hemiscylliidae</taxon>
        <taxon>Chiloscyllium</taxon>
    </lineage>
</organism>
<comment type="caution">
    <text evidence="1">The sequence shown here is derived from an EMBL/GenBank/DDBJ whole genome shotgun (WGS) entry which is preliminary data.</text>
</comment>
<keyword evidence="2" id="KW-1185">Reference proteome</keyword>
<proteinExistence type="predicted"/>
<evidence type="ECO:0000313" key="2">
    <source>
        <dbReference type="Proteomes" id="UP000287033"/>
    </source>
</evidence>